<organism evidence="5 6">
    <name type="scientific">Croceibacterium atlanticum</name>
    <dbReference type="NCBI Taxonomy" id="1267766"/>
    <lineage>
        <taxon>Bacteria</taxon>
        <taxon>Pseudomonadati</taxon>
        <taxon>Pseudomonadota</taxon>
        <taxon>Alphaproteobacteria</taxon>
        <taxon>Sphingomonadales</taxon>
        <taxon>Erythrobacteraceae</taxon>
        <taxon>Croceibacterium</taxon>
    </lineage>
</organism>
<evidence type="ECO:0000256" key="1">
    <source>
        <dbReference type="ARBA" id="ARBA00009717"/>
    </source>
</evidence>
<dbReference type="KEGG" id="aay:WYH_02185"/>
<dbReference type="AlphaFoldDB" id="A0A0F7KRY4"/>
<evidence type="ECO:0000259" key="4">
    <source>
        <dbReference type="Pfam" id="PF05506"/>
    </source>
</evidence>
<reference evidence="5" key="1">
    <citation type="submission" date="2015-05" db="EMBL/GenBank/DDBJ databases">
        <title>The complete genome of Altererythrobacter atlanticus strain 26DY36.</title>
        <authorList>
            <person name="Wu Y.-H."/>
            <person name="Cheng H."/>
            <person name="Wu X.-W."/>
        </authorList>
    </citation>
    <scope>NUCLEOTIDE SEQUENCE [LARGE SCALE GENOMIC DNA]</scope>
    <source>
        <strain evidence="5">26DY36</strain>
    </source>
</reference>
<dbReference type="PANTHER" id="PTHR31956">
    <property type="entry name" value="NON-SPECIFIC PHOSPHOLIPASE C4-RELATED"/>
    <property type="match status" value="1"/>
</dbReference>
<dbReference type="STRING" id="1267766.WYH_02185"/>
<comment type="similarity">
    <text evidence="1">Belongs to the bacterial phospholipase C family.</text>
</comment>
<dbReference type="GO" id="GO:0016042">
    <property type="term" value="P:lipid catabolic process"/>
    <property type="evidence" value="ECO:0007669"/>
    <property type="project" value="InterPro"/>
</dbReference>
<dbReference type="GO" id="GO:0034480">
    <property type="term" value="F:phosphatidylcholine phospholipase C activity"/>
    <property type="evidence" value="ECO:0007669"/>
    <property type="project" value="UniProtKB-EC"/>
</dbReference>
<accession>A0A0F7KRY4</accession>
<dbReference type="Proteomes" id="UP000034392">
    <property type="component" value="Chromosome"/>
</dbReference>
<evidence type="ECO:0000256" key="3">
    <source>
        <dbReference type="ARBA" id="ARBA00022801"/>
    </source>
</evidence>
<dbReference type="RefSeq" id="WP_046903835.1">
    <property type="nucleotide sequence ID" value="NZ_CP011452.2"/>
</dbReference>
<evidence type="ECO:0000313" key="5">
    <source>
        <dbReference type="EMBL" id="AKH43218.1"/>
    </source>
</evidence>
<feature type="domain" description="Bacterial phospholipase C C-terminal" evidence="4">
    <location>
        <begin position="635"/>
        <end position="742"/>
    </location>
</feature>
<dbReference type="Pfam" id="PF05506">
    <property type="entry name" value="PLipase_C_C"/>
    <property type="match status" value="2"/>
</dbReference>
<gene>
    <name evidence="5" type="primary">plcN</name>
    <name evidence="5" type="ORF">WYH_02185</name>
</gene>
<proteinExistence type="inferred from homology"/>
<dbReference type="InterPro" id="IPR008475">
    <property type="entry name" value="PLipase_C_C"/>
</dbReference>
<name>A0A0F7KRY4_9SPHN</name>
<dbReference type="EMBL" id="CP011452">
    <property type="protein sequence ID" value="AKH43218.1"/>
    <property type="molecule type" value="Genomic_DNA"/>
</dbReference>
<keyword evidence="3 5" id="KW-0378">Hydrolase</keyword>
<feature type="domain" description="Bacterial phospholipase C C-terminal" evidence="4">
    <location>
        <begin position="763"/>
        <end position="835"/>
    </location>
</feature>
<dbReference type="Gene3D" id="3.40.720.10">
    <property type="entry name" value="Alkaline Phosphatase, subunit A"/>
    <property type="match status" value="2"/>
</dbReference>
<sequence>MQTRRSLLKNSVLLAGAAGASGFAPSSIQRAMAITPDPGTSYLDAEHIVILMQENRSFDHLFGTLRGVRGFNDRRTIRQGDGASVFIQRDRDGQACLPWRVSLTDTHVTWMGDTPHARSDHLDAWNGGTYNNWVSAKTSHRFPDVPLTLAYHTREDLPFYYALADAFTVCDQNFAGSLTETAPNRLFMWSGTVREPHETGSLAYLKNGQTHPGALAWTSFPERLEKAGVSWKCYQNDSYCESPLSAADANWLGNDGDNTMERFAAVKPRFSPAYKEYTLGLLDTWQTSVRRRKAELERRLMALPPDSPEAASLREWTAAYAAQDARLEQKRAHGTAEFEQLNAHDRAMHSKVFTTNSDDPHYRELETIHFDADGGQQELQVPRGDVLHQFRQDAERGTLPTVSWLVAAANFSAHPGRPLYGAWYVSEVMDILTANPELWKKTIFIVTFDENDGFFDHVPPFVACDPRRPETGKVSDGLDPAPEYAYAEDERIQGTAERDVRDGPIGLGYRVPLIVASPWSRGGWVNSQLFDHSSIIRFVEHFVEQKHGRNVRQEEISTWRRAISGDLTSCFQPARTDLPQFPFLDRDNHVRAIERARFKPLPRGFQTIDRSAYASPEAEAGLLREHLWQEEGIRPACPLPYELAVEGRLCADRGVFELAMTAGNSQFAEKAAGAPFNLYLHGVRDGSQSHQLPGVPANVAHASYAVKAGDTLRDEIDLGRFAEDIYDLEVYGPNGFFRQFRGASRGQVPEVACSPGLSELDKKAGLLKFLVTNPAGRPVTVRIRSSSYFEFDEVMDLPAGGSSSLSVDLGASHGWYDLLVTVDVLPDFLQRYAGRVETGLPSISDPLIGLPSAAP</sequence>
<dbReference type="EC" id="3.1.4.3" evidence="2"/>
<dbReference type="NCBIfam" id="TIGR03396">
    <property type="entry name" value="PC_PLC"/>
    <property type="match status" value="1"/>
</dbReference>
<evidence type="ECO:0000256" key="2">
    <source>
        <dbReference type="ARBA" id="ARBA00012018"/>
    </source>
</evidence>
<dbReference type="InterPro" id="IPR007312">
    <property type="entry name" value="Phosphoesterase"/>
</dbReference>
<dbReference type="OrthoDB" id="9770871at2"/>
<dbReference type="InterPro" id="IPR017850">
    <property type="entry name" value="Alkaline_phosphatase_core_sf"/>
</dbReference>
<dbReference type="PANTHER" id="PTHR31956:SF1">
    <property type="entry name" value="NON-SPECIFIC PHOSPHOLIPASE C1"/>
    <property type="match status" value="1"/>
</dbReference>
<dbReference type="InterPro" id="IPR006311">
    <property type="entry name" value="TAT_signal"/>
</dbReference>
<dbReference type="PATRIC" id="fig|1267766.3.peg.2212"/>
<dbReference type="PROSITE" id="PS51318">
    <property type="entry name" value="TAT"/>
    <property type="match status" value="1"/>
</dbReference>
<dbReference type="InterPro" id="IPR017767">
    <property type="entry name" value="PC-PLC"/>
</dbReference>
<protein>
    <recommendedName>
        <fullName evidence="2">phospholipase C</fullName>
        <ecNumber evidence="2">3.1.4.3</ecNumber>
    </recommendedName>
</protein>
<keyword evidence="6" id="KW-1185">Reference proteome</keyword>
<dbReference type="Pfam" id="PF04185">
    <property type="entry name" value="Phosphoesterase"/>
    <property type="match status" value="2"/>
</dbReference>
<evidence type="ECO:0000313" key="6">
    <source>
        <dbReference type="Proteomes" id="UP000034392"/>
    </source>
</evidence>